<accession>A0A2X2UEK9</accession>
<keyword evidence="2" id="KW-1185">Reference proteome</keyword>
<evidence type="ECO:0000313" key="2">
    <source>
        <dbReference type="Proteomes" id="UP000251853"/>
    </source>
</evidence>
<proteinExistence type="predicted"/>
<sequence>MEKVKMNKEDREKFATGMKTASPMELLEVAAFIDAFKEKMDPADLKFMHSHMGRRAERLLRNVVENYSFADKPERREVEESGSNNSIFA</sequence>
<organism evidence="1 2">
    <name type="scientific">Enterocloster clostridioformis</name>
    <dbReference type="NCBI Taxonomy" id="1531"/>
    <lineage>
        <taxon>Bacteria</taxon>
        <taxon>Bacillati</taxon>
        <taxon>Bacillota</taxon>
        <taxon>Clostridia</taxon>
        <taxon>Lachnospirales</taxon>
        <taxon>Lachnospiraceae</taxon>
        <taxon>Enterocloster</taxon>
    </lineage>
</organism>
<evidence type="ECO:0000313" key="1">
    <source>
        <dbReference type="EMBL" id="SQB14896.1"/>
    </source>
</evidence>
<dbReference type="EMBL" id="UAVW01000016">
    <property type="protein sequence ID" value="SQB14896.1"/>
    <property type="molecule type" value="Genomic_DNA"/>
</dbReference>
<dbReference type="RefSeq" id="WP_055176111.1">
    <property type="nucleotide sequence ID" value="NZ_JAIWZC010000001.1"/>
</dbReference>
<dbReference type="AlphaFoldDB" id="A0A2X2UEK9"/>
<dbReference type="Proteomes" id="UP000251853">
    <property type="component" value="Unassembled WGS sequence"/>
</dbReference>
<protein>
    <submittedName>
        <fullName evidence="1">Uncharacterized protein</fullName>
    </submittedName>
</protein>
<gene>
    <name evidence="1" type="ORF">NCTC11224_03950</name>
</gene>
<reference evidence="1 2" key="1">
    <citation type="submission" date="2018-06" db="EMBL/GenBank/DDBJ databases">
        <authorList>
            <consortium name="Pathogen Informatics"/>
            <person name="Doyle S."/>
        </authorList>
    </citation>
    <scope>NUCLEOTIDE SEQUENCE [LARGE SCALE GENOMIC DNA]</scope>
    <source>
        <strain evidence="1 2">NCTC11224</strain>
    </source>
</reference>
<name>A0A2X2UEK9_9FIRM</name>